<reference evidence="3 4" key="1">
    <citation type="journal article" date="2016" name="Microbiology (Mosc.)">
        <title>Comparison of Lactobacillus crispatus isolates from Lactobacillus-dominated vaginal microbiomes with isolates from microbiomes containing bacterial vaginosis-associated bacteria.</title>
        <authorList>
            <person name="Abdelmaksoud A.A."/>
            <person name="Koparde V.N."/>
            <person name="Sheth N.U."/>
            <person name="Serrano M.G."/>
            <person name="Glascock A.L."/>
            <person name="Fettweis J.M."/>
            <person name="Strauss Iii J.F."/>
            <person name="Buck G.A."/>
            <person name="Jefferson K.K."/>
        </authorList>
    </citation>
    <scope>NUCLEOTIDE SEQUENCE [LARGE SCALE GENOMIC DNA]</scope>
    <source>
        <strain evidence="3 4">VMC3</strain>
    </source>
</reference>
<dbReference type="GO" id="GO:0006260">
    <property type="term" value="P:DNA replication"/>
    <property type="evidence" value="ECO:0007669"/>
    <property type="project" value="InterPro"/>
</dbReference>
<dbReference type="InterPro" id="IPR000605">
    <property type="entry name" value="Helicase_SF3_ssDNA/RNA_vir"/>
</dbReference>
<dbReference type="AlphaFoldDB" id="A0A109DGE4"/>
<dbReference type="Pfam" id="PF01719">
    <property type="entry name" value="Rep_OBD"/>
    <property type="match status" value="1"/>
</dbReference>
<evidence type="ECO:0000259" key="1">
    <source>
        <dbReference type="Pfam" id="PF00910"/>
    </source>
</evidence>
<dbReference type="GO" id="GO:0003723">
    <property type="term" value="F:RNA binding"/>
    <property type="evidence" value="ECO:0007669"/>
    <property type="project" value="InterPro"/>
</dbReference>
<dbReference type="GO" id="GO:0003677">
    <property type="term" value="F:DNA binding"/>
    <property type="evidence" value="ECO:0007669"/>
    <property type="project" value="InterPro"/>
</dbReference>
<evidence type="ECO:0000313" key="3">
    <source>
        <dbReference type="EMBL" id="KWU04815.1"/>
    </source>
</evidence>
<dbReference type="Gene3D" id="3.40.1310.30">
    <property type="match status" value="1"/>
</dbReference>
<feature type="domain" description="Plasmid replication protein origin binding" evidence="2">
    <location>
        <begin position="6"/>
        <end position="129"/>
    </location>
</feature>
<dbReference type="Proteomes" id="UP000067598">
    <property type="component" value="Unassembled WGS sequence"/>
</dbReference>
<dbReference type="EMBL" id="LJGP01000005">
    <property type="protein sequence ID" value="KWU04815.1"/>
    <property type="molecule type" value="Genomic_DNA"/>
</dbReference>
<proteinExistence type="predicted"/>
<accession>A0A109DGE4</accession>
<dbReference type="SUPFAM" id="SSF52540">
    <property type="entry name" value="P-loop containing nucleoside triphosphate hydrolases"/>
    <property type="match status" value="1"/>
</dbReference>
<dbReference type="GO" id="GO:0005727">
    <property type="term" value="C:extrachromosomal circular DNA"/>
    <property type="evidence" value="ECO:0007669"/>
    <property type="project" value="InterPro"/>
</dbReference>
<evidence type="ECO:0000259" key="2">
    <source>
        <dbReference type="Pfam" id="PF01719"/>
    </source>
</evidence>
<organism evidence="3 4">
    <name type="scientific">Lactobacillus crispatus</name>
    <dbReference type="NCBI Taxonomy" id="47770"/>
    <lineage>
        <taxon>Bacteria</taxon>
        <taxon>Bacillati</taxon>
        <taxon>Bacillota</taxon>
        <taxon>Bacilli</taxon>
        <taxon>Lactobacillales</taxon>
        <taxon>Lactobacillaceae</taxon>
        <taxon>Lactobacillus</taxon>
    </lineage>
</organism>
<dbReference type="GO" id="GO:0003916">
    <property type="term" value="F:DNA topoisomerase activity"/>
    <property type="evidence" value="ECO:0007669"/>
    <property type="project" value="InterPro"/>
</dbReference>
<dbReference type="PATRIC" id="fig|47770.28.peg.1535"/>
<dbReference type="Gene3D" id="3.40.50.300">
    <property type="entry name" value="P-loop containing nucleotide triphosphate hydrolases"/>
    <property type="match status" value="1"/>
</dbReference>
<dbReference type="GO" id="GO:0003724">
    <property type="term" value="F:RNA helicase activity"/>
    <property type="evidence" value="ECO:0007669"/>
    <property type="project" value="InterPro"/>
</dbReference>
<dbReference type="InterPro" id="IPR027417">
    <property type="entry name" value="P-loop_NTPase"/>
</dbReference>
<dbReference type="RefSeq" id="WP_060461663.1">
    <property type="nucleotide sequence ID" value="NZ_AP025162.1"/>
</dbReference>
<protein>
    <submittedName>
        <fullName evidence="3">Replication initiation protein</fullName>
    </submittedName>
</protein>
<comment type="caution">
    <text evidence="3">The sequence shown here is derived from an EMBL/GenBank/DDBJ whole genome shotgun (WGS) entry which is preliminary data.</text>
</comment>
<gene>
    <name evidence="3" type="ORF">AEL95_01025</name>
</gene>
<sequence length="350" mass="41226">MKKKVKEPRARQFMYVQDLDHLKVDEKDLSTILKQSGALEWAYIKHDKDPKKDQDGKTIRPHIHVVLKYENPQKISSVASMFKDQPQYVGVWKGRIANAYSYLLHETEEAQAQGKHVYKASDVVASFDFEARMKSIRAKVTKSPKYVSSLIDQYAESKITYDELESQIGISQLARRKKLVDQITELRAEKEHEKWLKDFKGKKMKVLWLYGAAGVGKTRFAEYLFRNKKYSILGSRRDYFQDYCGEHFVILNDLRPRDFSYSDLLRILDPYQHDKSAPSRYHDKKLNLEEIIITTPYAPTDFYKYVFIDDRRVDTDEQLLRRIQPIHITKSFIKKRLKTKKSKQNGQNNA</sequence>
<evidence type="ECO:0000313" key="4">
    <source>
        <dbReference type="Proteomes" id="UP000067598"/>
    </source>
</evidence>
<dbReference type="Pfam" id="PF00910">
    <property type="entry name" value="RNA_helicase"/>
    <property type="match status" value="1"/>
</dbReference>
<name>A0A109DGE4_9LACO</name>
<dbReference type="InterPro" id="IPR002631">
    <property type="entry name" value="Plasmid_rep_OBD"/>
</dbReference>
<feature type="domain" description="Helicase superfamily 3 single-stranded DNA/RNA virus" evidence="1">
    <location>
        <begin position="207"/>
        <end position="264"/>
    </location>
</feature>